<evidence type="ECO:0000313" key="3">
    <source>
        <dbReference type="EMBL" id="QGM44983.1"/>
    </source>
</evidence>
<reference evidence="3 4" key="1">
    <citation type="submission" date="2019-11" db="EMBL/GenBank/DDBJ databases">
        <title>The genome sequence of Methylocystis heyeri.</title>
        <authorList>
            <person name="Oshkin I.Y."/>
            <person name="Miroshnikov K."/>
            <person name="Dedysh S.N."/>
        </authorList>
    </citation>
    <scope>NUCLEOTIDE SEQUENCE [LARGE SCALE GENOMIC DNA]</scope>
    <source>
        <strain evidence="3 4">H2</strain>
    </source>
</reference>
<dbReference type="OrthoDB" id="8437302at2"/>
<dbReference type="InterPro" id="IPR005119">
    <property type="entry name" value="LysR_subst-bd"/>
</dbReference>
<protein>
    <recommendedName>
        <fullName evidence="2">LysR substrate-binding domain-containing protein</fullName>
    </recommendedName>
</protein>
<name>A0A6B8KEV5_9HYPH</name>
<feature type="domain" description="LysR substrate-binding" evidence="2">
    <location>
        <begin position="59"/>
        <end position="131"/>
    </location>
</feature>
<dbReference type="SUPFAM" id="SSF53850">
    <property type="entry name" value="Periplasmic binding protein-like II"/>
    <property type="match status" value="1"/>
</dbReference>
<keyword evidence="4" id="KW-1185">Reference proteome</keyword>
<dbReference type="Proteomes" id="UP000309061">
    <property type="component" value="Chromosome"/>
</dbReference>
<dbReference type="AlphaFoldDB" id="A0A6B8KEV5"/>
<gene>
    <name evidence="3" type="ORF">H2LOC_004360</name>
</gene>
<proteinExistence type="predicted"/>
<dbReference type="Pfam" id="PF03466">
    <property type="entry name" value="LysR_substrate"/>
    <property type="match status" value="1"/>
</dbReference>
<evidence type="ECO:0000313" key="4">
    <source>
        <dbReference type="Proteomes" id="UP000309061"/>
    </source>
</evidence>
<evidence type="ECO:0000259" key="2">
    <source>
        <dbReference type="Pfam" id="PF03466"/>
    </source>
</evidence>
<sequence length="138" mass="15165">MSPAPPRSIRQTGASDVLEAVPPADALLGRSAHDGAFRPGRSVAEQEAEHSRHLGRRHRPIQRQSLARDVVLASDGLSVSLPALLENELKRRHCVILPIDPPWIRLNYGFVWKRGRTHSPAAEALMGHILAVEEETPA</sequence>
<dbReference type="EMBL" id="CP046052">
    <property type="protein sequence ID" value="QGM44983.1"/>
    <property type="molecule type" value="Genomic_DNA"/>
</dbReference>
<dbReference type="KEGG" id="mhey:H2LOC_004360"/>
<feature type="region of interest" description="Disordered" evidence="1">
    <location>
        <begin position="29"/>
        <end position="61"/>
    </location>
</feature>
<organism evidence="3 4">
    <name type="scientific">Methylocystis heyeri</name>
    <dbReference type="NCBI Taxonomy" id="391905"/>
    <lineage>
        <taxon>Bacteria</taxon>
        <taxon>Pseudomonadati</taxon>
        <taxon>Pseudomonadota</taxon>
        <taxon>Alphaproteobacteria</taxon>
        <taxon>Hyphomicrobiales</taxon>
        <taxon>Methylocystaceae</taxon>
        <taxon>Methylocystis</taxon>
    </lineage>
</organism>
<accession>A0A6B8KEV5</accession>
<evidence type="ECO:0000256" key="1">
    <source>
        <dbReference type="SAM" id="MobiDB-lite"/>
    </source>
</evidence>